<comment type="caution">
    <text evidence="1">The sequence shown here is derived from an EMBL/GenBank/DDBJ whole genome shotgun (WGS) entry which is preliminary data.</text>
</comment>
<name>A0A1R1QG92_9BACI</name>
<evidence type="ECO:0008006" key="3">
    <source>
        <dbReference type="Google" id="ProtNLM"/>
    </source>
</evidence>
<gene>
    <name evidence="1" type="ORF">BW143_15840</name>
</gene>
<dbReference type="Pfam" id="PF19903">
    <property type="entry name" value="DUF6376"/>
    <property type="match status" value="1"/>
</dbReference>
<dbReference type="PROSITE" id="PS51257">
    <property type="entry name" value="PROKAR_LIPOPROTEIN"/>
    <property type="match status" value="1"/>
</dbReference>
<protein>
    <recommendedName>
        <fullName evidence="3">YybP</fullName>
    </recommendedName>
</protein>
<dbReference type="RefSeq" id="WP_076758978.1">
    <property type="nucleotide sequence ID" value="NZ_CP133085.1"/>
</dbReference>
<reference evidence="1 2" key="1">
    <citation type="submission" date="2017-01" db="EMBL/GenBank/DDBJ databases">
        <title>Bacillus phylogenomics.</title>
        <authorList>
            <person name="Dunlap C."/>
        </authorList>
    </citation>
    <scope>NUCLEOTIDE SEQUENCE [LARGE SCALE GENOMIC DNA]</scope>
    <source>
        <strain evidence="1 2">NRRL B-41282</strain>
    </source>
</reference>
<proteinExistence type="predicted"/>
<evidence type="ECO:0000313" key="1">
    <source>
        <dbReference type="EMBL" id="OMI02984.1"/>
    </source>
</evidence>
<dbReference type="AlphaFoldDB" id="A0A1R1QG92"/>
<dbReference type="InterPro" id="IPR045956">
    <property type="entry name" value="DUF6376"/>
</dbReference>
<dbReference type="EMBL" id="MTJL01000030">
    <property type="protein sequence ID" value="OMI02984.1"/>
    <property type="molecule type" value="Genomic_DNA"/>
</dbReference>
<keyword evidence="2" id="KW-1185">Reference proteome</keyword>
<sequence length="148" mass="16036">MKRILTVLAGIGLFGASGCGMLDQVNDGLNYTNEAAGYIQKVKTFAEEAPSLAEQAVNDADAKEQLETQLESIQQAAADFNELTPPDAAAQIHDTIEKHNETLQKSAEDVLKSVEEGKLTVEKMQQSELVQSAQQISDVMGQIEKLTE</sequence>
<dbReference type="GeneID" id="92790464"/>
<evidence type="ECO:0000313" key="2">
    <source>
        <dbReference type="Proteomes" id="UP000187367"/>
    </source>
</evidence>
<dbReference type="Proteomes" id="UP000187367">
    <property type="component" value="Unassembled WGS sequence"/>
</dbReference>
<organism evidence="1 2">
    <name type="scientific">Bacillus swezeyi</name>
    <dbReference type="NCBI Taxonomy" id="1925020"/>
    <lineage>
        <taxon>Bacteria</taxon>
        <taxon>Bacillati</taxon>
        <taxon>Bacillota</taxon>
        <taxon>Bacilli</taxon>
        <taxon>Bacillales</taxon>
        <taxon>Bacillaceae</taxon>
        <taxon>Bacillus</taxon>
    </lineage>
</organism>
<accession>A0A1R1QG92</accession>
<accession>A0A1R1S2Y7</accession>
<dbReference type="OrthoDB" id="2607309at2"/>